<name>A0A248TIH1_9BACI</name>
<organism evidence="2 3">
    <name type="scientific">Cytobacillus kochii</name>
    <dbReference type="NCBI Taxonomy" id="859143"/>
    <lineage>
        <taxon>Bacteria</taxon>
        <taxon>Bacillati</taxon>
        <taxon>Bacillota</taxon>
        <taxon>Bacilli</taxon>
        <taxon>Bacillales</taxon>
        <taxon>Bacillaceae</taxon>
        <taxon>Cytobacillus</taxon>
    </lineage>
</organism>
<dbReference type="KEGG" id="bko:CKF48_11750"/>
<evidence type="ECO:0000259" key="1">
    <source>
        <dbReference type="Pfam" id="PF11181"/>
    </source>
</evidence>
<proteinExistence type="predicted"/>
<protein>
    <submittedName>
        <fullName evidence="2">General stress protein</fullName>
    </submittedName>
</protein>
<dbReference type="GeneID" id="97218251"/>
<keyword evidence="3" id="KW-1185">Reference proteome</keyword>
<reference evidence="2 3" key="1">
    <citation type="submission" date="2017-08" db="EMBL/GenBank/DDBJ databases">
        <title>Complete Genome Sequence of Bacillus kochii Oregon-R-modENCODE STRAIN BDGP4, isolated from Drosophila melanogaster gut.</title>
        <authorList>
            <person name="Wan K.H."/>
            <person name="Yu C."/>
            <person name="Park S."/>
            <person name="Hammonds A.S."/>
            <person name="Booth B.W."/>
            <person name="Celniker S.E."/>
        </authorList>
    </citation>
    <scope>NUCLEOTIDE SEQUENCE [LARGE SCALE GENOMIC DNA]</scope>
    <source>
        <strain evidence="2 3">BDGP4</strain>
    </source>
</reference>
<gene>
    <name evidence="2" type="ORF">CKF48_11750</name>
</gene>
<evidence type="ECO:0000313" key="3">
    <source>
        <dbReference type="Proteomes" id="UP000215137"/>
    </source>
</evidence>
<feature type="domain" description="General stress protein 17M-like" evidence="1">
    <location>
        <begin position="3"/>
        <end position="98"/>
    </location>
</feature>
<sequence length="108" mass="12139">MYKIEVVENGVQAVSIINSLENEGYTKKDIYLFAHDRDRSENLTDATDTNDIGMKEQGVFDSIGNVFKSRGDELRSKMRSVGMTDVEAERYEEVLDQGKLVVVGSTKN</sequence>
<dbReference type="OrthoDB" id="2353304at2"/>
<accession>A0A248TIH1</accession>
<dbReference type="RefSeq" id="WP_095371491.1">
    <property type="nucleotide sequence ID" value="NZ_CANMJM010000009.1"/>
</dbReference>
<dbReference type="InterPro" id="IPR025889">
    <property type="entry name" value="GSP17M-like_dom"/>
</dbReference>
<dbReference type="Proteomes" id="UP000215137">
    <property type="component" value="Chromosome"/>
</dbReference>
<dbReference type="Pfam" id="PF11181">
    <property type="entry name" value="YflT"/>
    <property type="match status" value="1"/>
</dbReference>
<evidence type="ECO:0000313" key="2">
    <source>
        <dbReference type="EMBL" id="ASV67922.1"/>
    </source>
</evidence>
<dbReference type="EMBL" id="CP022983">
    <property type="protein sequence ID" value="ASV67922.1"/>
    <property type="molecule type" value="Genomic_DNA"/>
</dbReference>
<dbReference type="AlphaFoldDB" id="A0A248TIH1"/>